<feature type="region of interest" description="Disordered" evidence="1">
    <location>
        <begin position="217"/>
        <end position="244"/>
    </location>
</feature>
<accession>A0A8H3DBQ5</accession>
<feature type="compositionally biased region" description="Polar residues" evidence="1">
    <location>
        <begin position="274"/>
        <end position="285"/>
    </location>
</feature>
<feature type="region of interest" description="Disordered" evidence="1">
    <location>
        <begin position="310"/>
        <end position="365"/>
    </location>
</feature>
<dbReference type="Proteomes" id="UP000663850">
    <property type="component" value="Unassembled WGS sequence"/>
</dbReference>
<evidence type="ECO:0000313" key="2">
    <source>
        <dbReference type="EMBL" id="CAE6516891.1"/>
    </source>
</evidence>
<protein>
    <submittedName>
        <fullName evidence="2">Uncharacterized protein</fullName>
    </submittedName>
</protein>
<gene>
    <name evidence="2" type="ORF">RDB_LOCUS113326</name>
</gene>
<evidence type="ECO:0000313" key="3">
    <source>
        <dbReference type="Proteomes" id="UP000663850"/>
    </source>
</evidence>
<feature type="compositionally biased region" description="Polar residues" evidence="1">
    <location>
        <begin position="228"/>
        <end position="244"/>
    </location>
</feature>
<feature type="region of interest" description="Disordered" evidence="1">
    <location>
        <begin position="635"/>
        <end position="672"/>
    </location>
</feature>
<dbReference type="AlphaFoldDB" id="A0A8H3DBQ5"/>
<sequence length="748" mass="83137">MGQTTEHSRHTSPCPPISPPSHQLVFQCALLGFTSPTTFYAFPFPLPCQVGPAQSTLGYTGGVWNGPYFMGQPQPTGASEFVEPLTEHPFGPPQPPFDGFAYDNVGIDQMDFPDDPLPVPVPNTYSNPSNFLIHDNHFPHPHNTLGIVVDPAPFDASSFQDTQDNWNFGACSPTFLEQLADTHVPGVETQEGTLGGLNTQFHWSTQATPLAPGADFASPITPRFSPHGSKTPQKQSSTHLTSSRLFVRSVSAPLHTPLRLSSLRRDSPARAATRPSTPQIGNNHFTPPHSPALSGTPTFDLAADTQLQSVVHGSQAQDVPDDTNLPSSGNSVGSDEDLRHGIRRRRSDSDVSSIQESEAPPQSKRIRFIVEKLDNIIPTDTELEANVKIEYGKLQGKRKYHAKQGANDTMDTKKGPAMRSFPEDQQAYMTVARSSIIWDQVTRSPWSESDKLLVDRAIERADAVTQMQGEKFVREDGFITTMMRTVWNCRTRYIEVGMKLAREGYSIPEGEGEHSQELKAAICNWTSGDRFMFNSDEKNPDDFFKNPVAIDMTVELFFTLGSNLGGIFMRDLLRPEEPEARRRLFALVSKLDPSDPPASSDYADMSTDALCGPPIAAMAFAGIILKHALQKLHDVQGKGKGKGKGERTEEKRKEKEQETNKQKSKSGSPSFNETNYGELWRSYVRALTKHPQLGWIRARILEKMKYKYAAMYCKETRNRAPEEPRAWKWRYDLVLVPPALDSIPSLLA</sequence>
<reference evidence="2" key="1">
    <citation type="submission" date="2021-01" db="EMBL/GenBank/DDBJ databases">
        <authorList>
            <person name="Kaushik A."/>
        </authorList>
    </citation>
    <scope>NUCLEOTIDE SEQUENCE</scope>
    <source>
        <strain evidence="2">Type strain: AG8-Rh-89/</strain>
    </source>
</reference>
<name>A0A8H3DBQ5_9AGAM</name>
<organism evidence="2 3">
    <name type="scientific">Rhizoctonia solani</name>
    <dbReference type="NCBI Taxonomy" id="456999"/>
    <lineage>
        <taxon>Eukaryota</taxon>
        <taxon>Fungi</taxon>
        <taxon>Dikarya</taxon>
        <taxon>Basidiomycota</taxon>
        <taxon>Agaricomycotina</taxon>
        <taxon>Agaricomycetes</taxon>
        <taxon>Cantharellales</taxon>
        <taxon>Ceratobasidiaceae</taxon>
        <taxon>Rhizoctonia</taxon>
    </lineage>
</organism>
<evidence type="ECO:0000256" key="1">
    <source>
        <dbReference type="SAM" id="MobiDB-lite"/>
    </source>
</evidence>
<proteinExistence type="predicted"/>
<feature type="compositionally biased region" description="Polar residues" evidence="1">
    <location>
        <begin position="324"/>
        <end position="333"/>
    </location>
</feature>
<dbReference type="EMBL" id="CAJMWZ010006162">
    <property type="protein sequence ID" value="CAE6516891.1"/>
    <property type="molecule type" value="Genomic_DNA"/>
</dbReference>
<comment type="caution">
    <text evidence="2">The sequence shown here is derived from an EMBL/GenBank/DDBJ whole genome shotgun (WGS) entry which is preliminary data.</text>
</comment>
<feature type="region of interest" description="Disordered" evidence="1">
    <location>
        <begin position="257"/>
        <end position="298"/>
    </location>
</feature>
<feature type="compositionally biased region" description="Basic and acidic residues" evidence="1">
    <location>
        <begin position="635"/>
        <end position="661"/>
    </location>
</feature>